<dbReference type="NCBIfam" id="TIGR01135">
    <property type="entry name" value="glmS"/>
    <property type="match status" value="1"/>
</dbReference>
<dbReference type="GO" id="GO:0006487">
    <property type="term" value="P:protein N-linked glycosylation"/>
    <property type="evidence" value="ECO:0007669"/>
    <property type="project" value="TreeGrafter"/>
</dbReference>
<dbReference type="STRING" id="824.CGRAC_1020"/>
<feature type="domain" description="SIS" evidence="9">
    <location>
        <begin position="457"/>
        <end position="595"/>
    </location>
</feature>
<evidence type="ECO:0000256" key="5">
    <source>
        <dbReference type="ARBA" id="ARBA00022679"/>
    </source>
</evidence>
<dbReference type="InterPro" id="IPR029055">
    <property type="entry name" value="Ntn_hydrolases_N"/>
</dbReference>
<reference evidence="10 11" key="1">
    <citation type="submission" date="2009-07" db="EMBL/GenBank/DDBJ databases">
        <authorList>
            <person name="Madupu R."/>
            <person name="Sebastian Y."/>
            <person name="Durkin A.S."/>
            <person name="Torralba M."/>
            <person name="Methe B."/>
            <person name="Sutton G.G."/>
            <person name="Strausberg R.L."/>
            <person name="Nelson K.E."/>
        </authorList>
    </citation>
    <scope>NUCLEOTIDE SEQUENCE [LARGE SCALE GENOMIC DNA]</scope>
    <source>
        <strain evidence="10 11">RM3268</strain>
    </source>
</reference>
<keyword evidence="7" id="KW-0315">Glutamine amidotransferase</keyword>
<dbReference type="PROSITE" id="PS51278">
    <property type="entry name" value="GATASE_TYPE_2"/>
    <property type="match status" value="1"/>
</dbReference>
<dbReference type="InterPro" id="IPR017932">
    <property type="entry name" value="GATase_2_dom"/>
</dbReference>
<dbReference type="Pfam" id="PF01380">
    <property type="entry name" value="SIS"/>
    <property type="match status" value="2"/>
</dbReference>
<dbReference type="EC" id="2.6.1.16" evidence="2"/>
<dbReference type="SUPFAM" id="SSF53697">
    <property type="entry name" value="SIS domain"/>
    <property type="match status" value="1"/>
</dbReference>
<keyword evidence="11" id="KW-1185">Reference proteome</keyword>
<dbReference type="InterPro" id="IPR001347">
    <property type="entry name" value="SIS_dom"/>
</dbReference>
<dbReference type="CDD" id="cd00714">
    <property type="entry name" value="GFAT"/>
    <property type="match status" value="1"/>
</dbReference>
<keyword evidence="5 10" id="KW-0808">Transferase</keyword>
<dbReference type="Proteomes" id="UP000005709">
    <property type="component" value="Unassembled WGS sequence"/>
</dbReference>
<dbReference type="PROSITE" id="PS51464">
    <property type="entry name" value="SIS"/>
    <property type="match status" value="2"/>
</dbReference>
<dbReference type="InterPro" id="IPR035466">
    <property type="entry name" value="GlmS/AgaS_SIS"/>
</dbReference>
<evidence type="ECO:0000259" key="9">
    <source>
        <dbReference type="PROSITE" id="PS51464"/>
    </source>
</evidence>
<dbReference type="PANTHER" id="PTHR10937:SF0">
    <property type="entry name" value="GLUTAMINE--FRUCTOSE-6-PHOSPHATE TRANSAMINASE (ISOMERIZING)"/>
    <property type="match status" value="1"/>
</dbReference>
<dbReference type="PANTHER" id="PTHR10937">
    <property type="entry name" value="GLUCOSAMINE--FRUCTOSE-6-PHOSPHATE AMINOTRANSFERASE, ISOMERIZING"/>
    <property type="match status" value="1"/>
</dbReference>
<dbReference type="Gene3D" id="3.60.20.10">
    <property type="entry name" value="Glutamine Phosphoribosylpyrophosphate, subunit 1, domain 1"/>
    <property type="match status" value="1"/>
</dbReference>
<protein>
    <recommendedName>
        <fullName evidence="3">Glutamine--fructose-6-phosphate aminotransferase [isomerizing]</fullName>
        <ecNumber evidence="2">2.6.1.16</ecNumber>
    </recommendedName>
</protein>
<sequence length="605" mass="67225">MCGIVGYIGNAEKKKIIINGLKELEYRGYDSAGLAVMDESANIKYFKAVGKLNNLEEKMKDFTSQGFGVAIGHTRWATHGKPTELNAHPHFGDFSFVVHNGIIENYIELKDELEADGVKFLSQTDTEVIVHLFEKNFKASNDAFKAYEATIKRLKGAYATLLITKAAPGEIFFAKNAAPLIVAKNDKNEIFFSSSDAPLIGLANTAAYLDDQIYGVAKLGQIDVFKNSKPHNCAFSELPKDKGYAQKEGFRFFMEKEIYEQAQVVTEAMMGRVIKGGKIKFDELDAAMFEGIDEVVLCACGTSYHAALVSSYLFERIAKIRTKVEVASEFRYKEPFLNKNSLFIVISQSGETADTLEALHIAKKAGLRTLAICNVDNSSIVRMAGSVILTRAGIEKGVASTKAFATQVMVLWMFVVYLANLREVISARTNSAEISAMLHIPQILKIKDGLQDKIYRMSKHYLHGHGFFFIGRDIFYPLALEGALKLKEISYLHAEGYPSGEMKHGPIALADSNLFTVALMPKHLLYEKTKSNVEELAARDAYILAISPEEPEIADDFIKTSEQSHAMSEFFEMMIILQILALEISVRLGNDVDMPRNLAKSVTVE</sequence>
<organism evidence="10 11">
    <name type="scientific">Campylobacter gracilis RM3268</name>
    <dbReference type="NCBI Taxonomy" id="553220"/>
    <lineage>
        <taxon>Bacteria</taxon>
        <taxon>Pseudomonadati</taxon>
        <taxon>Campylobacterota</taxon>
        <taxon>Epsilonproteobacteria</taxon>
        <taxon>Campylobacterales</taxon>
        <taxon>Campylobacteraceae</taxon>
        <taxon>Campylobacter</taxon>
    </lineage>
</organism>
<dbReference type="Pfam" id="PF13522">
    <property type="entry name" value="GATase_6"/>
    <property type="match status" value="1"/>
</dbReference>
<accession>C8PIR0</accession>
<evidence type="ECO:0000256" key="3">
    <source>
        <dbReference type="ARBA" id="ARBA00016090"/>
    </source>
</evidence>
<evidence type="ECO:0000313" key="10">
    <source>
        <dbReference type="EMBL" id="EEV16815.1"/>
    </source>
</evidence>
<evidence type="ECO:0000256" key="4">
    <source>
        <dbReference type="ARBA" id="ARBA00022576"/>
    </source>
</evidence>
<dbReference type="Gene3D" id="3.40.50.10490">
    <property type="entry name" value="Glucose-6-phosphate isomerase like protein, domain 1"/>
    <property type="match status" value="2"/>
</dbReference>
<dbReference type="InterPro" id="IPR047084">
    <property type="entry name" value="GFAT_N"/>
</dbReference>
<dbReference type="RefSeq" id="WP_005871631.1">
    <property type="nucleotide sequence ID" value="NZ_ACYG01000027.1"/>
</dbReference>
<name>C8PIR0_9BACT</name>
<evidence type="ECO:0000256" key="7">
    <source>
        <dbReference type="ARBA" id="ARBA00022962"/>
    </source>
</evidence>
<keyword evidence="6" id="KW-0677">Repeat</keyword>
<dbReference type="OrthoDB" id="9761808at2"/>
<dbReference type="SUPFAM" id="SSF56235">
    <property type="entry name" value="N-terminal nucleophile aminohydrolases (Ntn hydrolases)"/>
    <property type="match status" value="1"/>
</dbReference>
<evidence type="ECO:0000256" key="1">
    <source>
        <dbReference type="ARBA" id="ARBA00001031"/>
    </source>
</evidence>
<dbReference type="CDD" id="cd05008">
    <property type="entry name" value="SIS_GlmS_GlmD_1"/>
    <property type="match status" value="1"/>
</dbReference>
<dbReference type="NCBIfam" id="NF001484">
    <property type="entry name" value="PRK00331.1"/>
    <property type="match status" value="1"/>
</dbReference>
<evidence type="ECO:0000259" key="8">
    <source>
        <dbReference type="PROSITE" id="PS51278"/>
    </source>
</evidence>
<dbReference type="GO" id="GO:0006047">
    <property type="term" value="P:UDP-N-acetylglucosamine metabolic process"/>
    <property type="evidence" value="ECO:0007669"/>
    <property type="project" value="TreeGrafter"/>
</dbReference>
<comment type="catalytic activity">
    <reaction evidence="1">
        <text>D-fructose 6-phosphate + L-glutamine = D-glucosamine 6-phosphate + L-glutamate</text>
        <dbReference type="Rhea" id="RHEA:13237"/>
        <dbReference type="ChEBI" id="CHEBI:29985"/>
        <dbReference type="ChEBI" id="CHEBI:58359"/>
        <dbReference type="ChEBI" id="CHEBI:58725"/>
        <dbReference type="ChEBI" id="CHEBI:61527"/>
        <dbReference type="EC" id="2.6.1.16"/>
    </reaction>
</comment>
<dbReference type="AlphaFoldDB" id="C8PIR0"/>
<evidence type="ECO:0000256" key="6">
    <source>
        <dbReference type="ARBA" id="ARBA00022737"/>
    </source>
</evidence>
<dbReference type="InterPro" id="IPR035490">
    <property type="entry name" value="GlmS/FrlB_SIS"/>
</dbReference>
<keyword evidence="4 10" id="KW-0032">Aminotransferase</keyword>
<dbReference type="GO" id="GO:0004360">
    <property type="term" value="F:glutamine-fructose-6-phosphate transaminase (isomerizing) activity"/>
    <property type="evidence" value="ECO:0007669"/>
    <property type="project" value="UniProtKB-EC"/>
</dbReference>
<dbReference type="FunFam" id="3.40.50.10490:FF:000001">
    <property type="entry name" value="Glutamine--fructose-6-phosphate aminotransferase [isomerizing]"/>
    <property type="match status" value="1"/>
</dbReference>
<comment type="caution">
    <text evidence="10">The sequence shown here is derived from an EMBL/GenBank/DDBJ whole genome shotgun (WGS) entry which is preliminary data.</text>
</comment>
<feature type="domain" description="SIS" evidence="9">
    <location>
        <begin position="284"/>
        <end position="424"/>
    </location>
</feature>
<proteinExistence type="predicted"/>
<evidence type="ECO:0000256" key="2">
    <source>
        <dbReference type="ARBA" id="ARBA00012916"/>
    </source>
</evidence>
<dbReference type="GO" id="GO:0005829">
    <property type="term" value="C:cytosol"/>
    <property type="evidence" value="ECO:0007669"/>
    <property type="project" value="TreeGrafter"/>
</dbReference>
<evidence type="ECO:0000313" key="11">
    <source>
        <dbReference type="Proteomes" id="UP000005709"/>
    </source>
</evidence>
<feature type="domain" description="Glutamine amidotransferase type-2" evidence="8">
    <location>
        <begin position="2"/>
        <end position="228"/>
    </location>
</feature>
<dbReference type="eggNOG" id="COG0449">
    <property type="taxonomic scope" value="Bacteria"/>
</dbReference>
<dbReference type="InterPro" id="IPR046348">
    <property type="entry name" value="SIS_dom_sf"/>
</dbReference>
<dbReference type="CDD" id="cd05009">
    <property type="entry name" value="SIS_GlmS_GlmD_2"/>
    <property type="match status" value="1"/>
</dbReference>
<dbReference type="InterPro" id="IPR005855">
    <property type="entry name" value="GFAT"/>
</dbReference>
<dbReference type="GO" id="GO:0006002">
    <property type="term" value="P:fructose 6-phosphate metabolic process"/>
    <property type="evidence" value="ECO:0007669"/>
    <property type="project" value="TreeGrafter"/>
</dbReference>
<dbReference type="GO" id="GO:0097367">
    <property type="term" value="F:carbohydrate derivative binding"/>
    <property type="evidence" value="ECO:0007669"/>
    <property type="project" value="InterPro"/>
</dbReference>
<gene>
    <name evidence="10" type="primary">glmS</name>
    <name evidence="10" type="ORF">CAMGR0001_1109</name>
</gene>
<dbReference type="EMBL" id="ACYG01000027">
    <property type="protein sequence ID" value="EEV16815.1"/>
    <property type="molecule type" value="Genomic_DNA"/>
</dbReference>